<dbReference type="Proteomes" id="UP000220353">
    <property type="component" value="Unassembled WGS sequence"/>
</dbReference>
<sequence>HSFATHLLEDGTDIRIIQVLLGHAKLNNTALYAKVATKTVRTVTSPLDKLGLFKPEEASPDG</sequence>
<feature type="domain" description="Tyr recombinase" evidence="2">
    <location>
        <begin position="1"/>
        <end position="45"/>
    </location>
</feature>
<dbReference type="GO" id="GO:0006310">
    <property type="term" value="P:DNA recombination"/>
    <property type="evidence" value="ECO:0007669"/>
    <property type="project" value="UniProtKB-KW"/>
</dbReference>
<dbReference type="GO" id="GO:0003677">
    <property type="term" value="F:DNA binding"/>
    <property type="evidence" value="ECO:0007669"/>
    <property type="project" value="InterPro"/>
</dbReference>
<accession>A0A2A6LMQ7</accession>
<dbReference type="InterPro" id="IPR013762">
    <property type="entry name" value="Integrase-like_cat_sf"/>
</dbReference>
<evidence type="ECO:0000259" key="2">
    <source>
        <dbReference type="PROSITE" id="PS51898"/>
    </source>
</evidence>
<dbReference type="Gene3D" id="1.10.443.10">
    <property type="entry name" value="Intergrase catalytic core"/>
    <property type="match status" value="1"/>
</dbReference>
<organism evidence="3 4">
    <name type="scientific">Rhizobium fredii</name>
    <name type="common">Sinorhizobium fredii</name>
    <dbReference type="NCBI Taxonomy" id="380"/>
    <lineage>
        <taxon>Bacteria</taxon>
        <taxon>Pseudomonadati</taxon>
        <taxon>Pseudomonadota</taxon>
        <taxon>Alphaproteobacteria</taxon>
        <taxon>Hyphomicrobiales</taxon>
        <taxon>Rhizobiaceae</taxon>
        <taxon>Sinorhizobium/Ensifer group</taxon>
        <taxon>Sinorhizobium</taxon>
    </lineage>
</organism>
<proteinExistence type="predicted"/>
<reference evidence="3 4" key="1">
    <citation type="submission" date="2017-09" db="EMBL/GenBank/DDBJ databases">
        <title>Comparative genomics of rhizobia isolated from Phaseolus vulgaris in China.</title>
        <authorList>
            <person name="Tong W."/>
        </authorList>
    </citation>
    <scope>NUCLEOTIDE SEQUENCE [LARGE SCALE GENOMIC DNA]</scope>
    <source>
        <strain evidence="3 4">PCH1</strain>
    </source>
</reference>
<evidence type="ECO:0000313" key="3">
    <source>
        <dbReference type="EMBL" id="PDT42070.1"/>
    </source>
</evidence>
<name>A0A2A6LMQ7_RHIFR</name>
<dbReference type="InterPro" id="IPR011010">
    <property type="entry name" value="DNA_brk_join_enz"/>
</dbReference>
<dbReference type="InterPro" id="IPR002104">
    <property type="entry name" value="Integrase_catalytic"/>
</dbReference>
<evidence type="ECO:0000313" key="4">
    <source>
        <dbReference type="Proteomes" id="UP000220353"/>
    </source>
</evidence>
<evidence type="ECO:0000256" key="1">
    <source>
        <dbReference type="ARBA" id="ARBA00023172"/>
    </source>
</evidence>
<dbReference type="EMBL" id="NWTC01000116">
    <property type="protein sequence ID" value="PDT42070.1"/>
    <property type="molecule type" value="Genomic_DNA"/>
</dbReference>
<dbReference type="Pfam" id="PF00589">
    <property type="entry name" value="Phage_integrase"/>
    <property type="match status" value="1"/>
</dbReference>
<dbReference type="AlphaFoldDB" id="A0A2A6LMQ7"/>
<protein>
    <submittedName>
        <fullName evidence="3">Integrase</fullName>
    </submittedName>
</protein>
<keyword evidence="1" id="KW-0233">DNA recombination</keyword>
<dbReference type="PROSITE" id="PS51898">
    <property type="entry name" value="TYR_RECOMBINASE"/>
    <property type="match status" value="1"/>
</dbReference>
<dbReference type="RefSeq" id="WP_158228631.1">
    <property type="nucleotide sequence ID" value="NZ_NWTC01000116.1"/>
</dbReference>
<gene>
    <name evidence="3" type="ORF">CO661_34190</name>
</gene>
<dbReference type="GO" id="GO:0015074">
    <property type="term" value="P:DNA integration"/>
    <property type="evidence" value="ECO:0007669"/>
    <property type="project" value="InterPro"/>
</dbReference>
<comment type="caution">
    <text evidence="3">The sequence shown here is derived from an EMBL/GenBank/DDBJ whole genome shotgun (WGS) entry which is preliminary data.</text>
</comment>
<feature type="non-terminal residue" evidence="3">
    <location>
        <position position="1"/>
    </location>
</feature>
<dbReference type="SUPFAM" id="SSF56349">
    <property type="entry name" value="DNA breaking-rejoining enzymes"/>
    <property type="match status" value="1"/>
</dbReference>